<sequence>MLVASLMCVVCVPAVARKKEFRNVKKVVRGFSAIDTAYIEPQHFEFTAMLQTTFTYDIYELRSPGGQSITFSPDVIMKVGPYFGWRWFFLGYTFDLKNIGFSSDKRKQELDLSIYSSQIGVDFYYRRTGSDYKIRDVNLGDDTDMSGLSPLSFDGLSVGITGASLYYIFNHNRFSYPAAFSQSTCQKISCGSWMAGIGYTRNSLDLDYGKLQDAVNSYMGRTDVKLDSGMMFNSVKYYNANVSVGYGYNWVFAKNCLLNASLSAVLAYKRSKGDTNDGVDEFSFNNVNFDGVGRFGIVYNNMRWYVGASAIIHSNNYRKPRFQTNQVFGSMNIYAGYNFGKKKKYRKK</sequence>
<proteinExistence type="predicted"/>
<dbReference type="Proteomes" id="UP000714420">
    <property type="component" value="Unassembled WGS sequence"/>
</dbReference>
<evidence type="ECO:0000313" key="2">
    <source>
        <dbReference type="Proteomes" id="UP000714420"/>
    </source>
</evidence>
<gene>
    <name evidence="1" type="ORF">HPS56_02895</name>
</gene>
<keyword evidence="2" id="KW-1185">Reference proteome</keyword>
<name>A0ABX2AJI6_9BACT</name>
<accession>A0ABX2AJI6</accession>
<dbReference type="Pfam" id="PF14391">
    <property type="entry name" value="DUF4421"/>
    <property type="match status" value="1"/>
</dbReference>
<comment type="caution">
    <text evidence="1">The sequence shown here is derived from an EMBL/GenBank/DDBJ whole genome shotgun (WGS) entry which is preliminary data.</text>
</comment>
<reference evidence="1 2" key="1">
    <citation type="submission" date="2020-05" db="EMBL/GenBank/DDBJ databases">
        <title>Distinct polysaccharide utilization as determinants for interspecies competition between intestinal Prevotella spp.</title>
        <authorList>
            <person name="Galvez E.J.C."/>
            <person name="Iljazovic A."/>
            <person name="Strowig T."/>
        </authorList>
    </citation>
    <scope>NUCLEOTIDE SEQUENCE [LARGE SCALE GENOMIC DNA]</scope>
    <source>
        <strain evidence="1 2">PMUR</strain>
    </source>
</reference>
<dbReference type="EMBL" id="JABKKF010000002">
    <property type="protein sequence ID" value="NPD91306.1"/>
    <property type="molecule type" value="Genomic_DNA"/>
</dbReference>
<organism evidence="1 2">
    <name type="scientific">Xylanibacter muris</name>
    <dbReference type="NCBI Taxonomy" id="2736290"/>
    <lineage>
        <taxon>Bacteria</taxon>
        <taxon>Pseudomonadati</taxon>
        <taxon>Bacteroidota</taxon>
        <taxon>Bacteroidia</taxon>
        <taxon>Bacteroidales</taxon>
        <taxon>Prevotellaceae</taxon>
        <taxon>Xylanibacter</taxon>
    </lineage>
</organism>
<evidence type="ECO:0000313" key="1">
    <source>
        <dbReference type="EMBL" id="NPD91306.1"/>
    </source>
</evidence>
<dbReference type="InterPro" id="IPR025535">
    <property type="entry name" value="DUF4421"/>
</dbReference>
<protein>
    <submittedName>
        <fullName evidence="1">DUF4421 domain-containing protein</fullName>
    </submittedName>
</protein>